<dbReference type="HAMAP" id="MF_00934">
    <property type="entry name" value="23SrRNA_methyltr_J"/>
    <property type="match status" value="1"/>
</dbReference>
<evidence type="ECO:0000313" key="3">
    <source>
        <dbReference type="Proteomes" id="UP001193501"/>
    </source>
</evidence>
<feature type="binding site" evidence="1">
    <location>
        <position position="19"/>
    </location>
    <ligand>
        <name>S-adenosyl-L-methionine</name>
        <dbReference type="ChEBI" id="CHEBI:59789"/>
    </ligand>
</feature>
<dbReference type="AlphaFoldDB" id="A0AAE4YDG9"/>
<dbReference type="Proteomes" id="UP001193501">
    <property type="component" value="Unassembled WGS sequence"/>
</dbReference>
<dbReference type="InterPro" id="IPR029063">
    <property type="entry name" value="SAM-dependent_MTases_sf"/>
</dbReference>
<dbReference type="RefSeq" id="WP_168776240.1">
    <property type="nucleotide sequence ID" value="NZ_JAABNR010000023.1"/>
</dbReference>
<sequence length="262" mass="29262">MLSYQHAYHAGNAADVQKHALLAWMLDYLTQKDKAFTYLETHAGRGLYDLAGPEATKTGEAAQGISRLEARLPEGHPYRRVLSMTRKAFGRAAYPGSPLIAGQIMRPQDGLWLCELHPQEHQALEAAIQPLRTANHASFRILKEDGLAAALSLTPPNPRRGMMLIDPSFEVKTDYDRLPVILPQVARRWNVGILALWYPILTDAPHGPMIRSLQKSFPEALTHEVRFPPARPGHRMVGSGLFVVNPPYGLHEEAKRLSALFR</sequence>
<proteinExistence type="inferred from homology"/>
<feature type="binding site" evidence="1">
    <location>
        <position position="166"/>
    </location>
    <ligand>
        <name>S-adenosyl-L-methionine</name>
        <dbReference type="ChEBI" id="CHEBI:59789"/>
    </ligand>
</feature>
<feature type="binding site" evidence="1">
    <location>
        <position position="115"/>
    </location>
    <ligand>
        <name>S-adenosyl-L-methionine</name>
        <dbReference type="ChEBI" id="CHEBI:59789"/>
    </ligand>
</feature>
<accession>A0AAE4YDG9</accession>
<dbReference type="InterPro" id="IPR007473">
    <property type="entry name" value="RlmJ"/>
</dbReference>
<comment type="similarity">
    <text evidence="1">Belongs to the RlmJ family.</text>
</comment>
<feature type="active site" description="Proton acceptor" evidence="1">
    <location>
        <position position="166"/>
    </location>
</feature>
<comment type="function">
    <text evidence="1">Specifically methylates the adenine in position 2030 of 23S rRNA.</text>
</comment>
<protein>
    <recommendedName>
        <fullName evidence="1">Ribosomal RNA large subunit methyltransferase J</fullName>
        <ecNumber evidence="1">2.1.1.266</ecNumber>
    </recommendedName>
    <alternativeName>
        <fullName evidence="1">23S rRNA (adenine(2030)-N6)-methyltransferase</fullName>
    </alternativeName>
    <alternativeName>
        <fullName evidence="1">23S rRNA m6A2030 methyltransferase</fullName>
    </alternativeName>
</protein>
<comment type="caution">
    <text evidence="2">The sequence shown here is derived from an EMBL/GenBank/DDBJ whole genome shotgun (WGS) entry which is preliminary data.</text>
</comment>
<dbReference type="Gene3D" id="3.40.50.150">
    <property type="entry name" value="Vaccinia Virus protein VP39"/>
    <property type="match status" value="1"/>
</dbReference>
<name>A0AAE4YDG9_9RHOB</name>
<feature type="binding site" evidence="1">
    <location>
        <position position="97"/>
    </location>
    <ligand>
        <name>S-adenosyl-L-methionine</name>
        <dbReference type="ChEBI" id="CHEBI:59789"/>
    </ligand>
</feature>
<keyword evidence="1" id="KW-0698">rRNA processing</keyword>
<evidence type="ECO:0000256" key="1">
    <source>
        <dbReference type="HAMAP-Rule" id="MF_00934"/>
    </source>
</evidence>
<dbReference type="GO" id="GO:0005829">
    <property type="term" value="C:cytosol"/>
    <property type="evidence" value="ECO:0007669"/>
    <property type="project" value="TreeGrafter"/>
</dbReference>
<dbReference type="EC" id="2.1.1.266" evidence="1"/>
<dbReference type="PANTHER" id="PTHR37426">
    <property type="entry name" value="RIBOSOMAL RNA LARGE SUBUNIT METHYLTRANSFERASE J"/>
    <property type="match status" value="1"/>
</dbReference>
<dbReference type="GO" id="GO:0036307">
    <property type="term" value="F:23S rRNA (adenine(2030)-N(6))-methyltransferase activity"/>
    <property type="evidence" value="ECO:0007669"/>
    <property type="project" value="UniProtKB-UniRule"/>
</dbReference>
<dbReference type="PANTHER" id="PTHR37426:SF1">
    <property type="entry name" value="RIBOSOMAL RNA LARGE SUBUNIT METHYLTRANSFERASE J"/>
    <property type="match status" value="1"/>
</dbReference>
<keyword evidence="1" id="KW-0949">S-adenosyl-L-methionine</keyword>
<comment type="subunit">
    <text evidence="1">Monomer.</text>
</comment>
<dbReference type="Pfam" id="PF04378">
    <property type="entry name" value="RsmJ"/>
    <property type="match status" value="1"/>
</dbReference>
<dbReference type="GO" id="GO:0003723">
    <property type="term" value="F:RNA binding"/>
    <property type="evidence" value="ECO:0007669"/>
    <property type="project" value="UniProtKB-UniRule"/>
</dbReference>
<feature type="site" description="Interaction with substrate rRNA" evidence="1">
    <location>
        <position position="4"/>
    </location>
</feature>
<dbReference type="SUPFAM" id="SSF53335">
    <property type="entry name" value="S-adenosyl-L-methionine-dependent methyltransferases"/>
    <property type="match status" value="1"/>
</dbReference>
<dbReference type="GO" id="GO:0070475">
    <property type="term" value="P:rRNA base methylation"/>
    <property type="evidence" value="ECO:0007669"/>
    <property type="project" value="UniProtKB-UniRule"/>
</dbReference>
<gene>
    <name evidence="1 2" type="primary">rlmJ</name>
    <name evidence="2" type="ORF">GV832_17780</name>
</gene>
<evidence type="ECO:0000313" key="2">
    <source>
        <dbReference type="EMBL" id="NBZ89441.1"/>
    </source>
</evidence>
<feature type="binding site" evidence="1">
    <location>
        <position position="42"/>
    </location>
    <ligand>
        <name>S-adenosyl-L-methionine</name>
        <dbReference type="ChEBI" id="CHEBI:59789"/>
    </ligand>
</feature>
<comment type="catalytic activity">
    <reaction evidence="1">
        <text>adenosine(2030) in 23S rRNA + S-adenosyl-L-methionine = N(6)-methyladenosine(2030) in 23S rRNA + S-adenosyl-L-homocysteine + H(+)</text>
        <dbReference type="Rhea" id="RHEA:43736"/>
        <dbReference type="Rhea" id="RHEA-COMP:10668"/>
        <dbReference type="Rhea" id="RHEA-COMP:10669"/>
        <dbReference type="ChEBI" id="CHEBI:15378"/>
        <dbReference type="ChEBI" id="CHEBI:57856"/>
        <dbReference type="ChEBI" id="CHEBI:59789"/>
        <dbReference type="ChEBI" id="CHEBI:74411"/>
        <dbReference type="ChEBI" id="CHEBI:74449"/>
        <dbReference type="EC" id="2.1.1.266"/>
    </reaction>
</comment>
<keyword evidence="3" id="KW-1185">Reference proteome</keyword>
<keyword evidence="1" id="KW-0808">Transferase</keyword>
<keyword evidence="1" id="KW-0489">Methyltransferase</keyword>
<dbReference type="EMBL" id="JAABNR010000023">
    <property type="protein sequence ID" value="NBZ89441.1"/>
    <property type="molecule type" value="Genomic_DNA"/>
</dbReference>
<feature type="binding site" evidence="1">
    <location>
        <begin position="145"/>
        <end position="146"/>
    </location>
    <ligand>
        <name>S-adenosyl-L-methionine</name>
        <dbReference type="ChEBI" id="CHEBI:59789"/>
    </ligand>
</feature>
<organism evidence="2 3">
    <name type="scientific">Stagnihabitans tardus</name>
    <dbReference type="NCBI Taxonomy" id="2699202"/>
    <lineage>
        <taxon>Bacteria</taxon>
        <taxon>Pseudomonadati</taxon>
        <taxon>Pseudomonadota</taxon>
        <taxon>Alphaproteobacteria</taxon>
        <taxon>Rhodobacterales</taxon>
        <taxon>Paracoccaceae</taxon>
        <taxon>Stagnihabitans</taxon>
    </lineage>
</organism>
<keyword evidence="1" id="KW-0694">RNA-binding</keyword>
<reference evidence="2" key="1">
    <citation type="submission" date="2020-01" db="EMBL/GenBank/DDBJ databases">
        <authorList>
            <person name="Chen W.-M."/>
        </authorList>
    </citation>
    <scope>NUCLEOTIDE SEQUENCE</scope>
    <source>
        <strain evidence="2">CYK-10</strain>
    </source>
</reference>